<dbReference type="Pfam" id="PF00172">
    <property type="entry name" value="Zn_clus"/>
    <property type="match status" value="1"/>
</dbReference>
<proteinExistence type="predicted"/>
<protein>
    <recommendedName>
        <fullName evidence="5">Zn(2)-C6 fungal-type domain-containing protein</fullName>
    </recommendedName>
</protein>
<evidence type="ECO:0000313" key="7">
    <source>
        <dbReference type="Proteomes" id="UP001610335"/>
    </source>
</evidence>
<dbReference type="InterPro" id="IPR053157">
    <property type="entry name" value="Sterol_Uptake_Regulator"/>
</dbReference>
<evidence type="ECO:0000259" key="5">
    <source>
        <dbReference type="PROSITE" id="PS50048"/>
    </source>
</evidence>
<dbReference type="SMART" id="SM00066">
    <property type="entry name" value="GAL4"/>
    <property type="match status" value="1"/>
</dbReference>
<sequence length="427" mass="48344">MTPVKTGRKFHHKSRYGCAPCKQRRIKCDEKKPVCNNCVRRSVDCSFKYSEPTGTTISVPAPLSHSLRALPFCRGNTRDLELWCHFQIYTAPTFHYPPSVEKLFQQEFPRLATTFPFLGHGLLSIGYIHLAGLSQGTSRKLLAEGAFHVNKALPAYLETIQNITKENSAALFGFALFVVLFTFADVSEQCAFFLRHIKDNPSKEAEATRGLAKAAAQIPRSIHNIFGIFWRCQQWISSGPLSAVIQRYGSPTLSEPLMFWIGVEDDHLARLGRLWVDDPAILPANSCVLSDALSSLRDTFAMVTQLTDVPSLINHGDGETATWSSDLVEIHRHLSTGRLDDIPSPFTWYIRLSPDFISMVEKGSVYAMVILAHHAILLERACCERWWTHRLPYYCVAMAELILGQERRGWIEWPLMVVAERQTHRIN</sequence>
<evidence type="ECO:0000256" key="2">
    <source>
        <dbReference type="ARBA" id="ARBA00023125"/>
    </source>
</evidence>
<accession>A0ABR4I8I0</accession>
<keyword evidence="2" id="KW-0238">DNA-binding</keyword>
<evidence type="ECO:0000256" key="3">
    <source>
        <dbReference type="ARBA" id="ARBA00023163"/>
    </source>
</evidence>
<dbReference type="Proteomes" id="UP001610335">
    <property type="component" value="Unassembled WGS sequence"/>
</dbReference>
<gene>
    <name evidence="6" type="ORF">BDW59DRAFT_96522</name>
</gene>
<dbReference type="CDD" id="cd00067">
    <property type="entry name" value="GAL4"/>
    <property type="match status" value="1"/>
</dbReference>
<dbReference type="SUPFAM" id="SSF57701">
    <property type="entry name" value="Zn2/Cys6 DNA-binding domain"/>
    <property type="match status" value="1"/>
</dbReference>
<evidence type="ECO:0000256" key="1">
    <source>
        <dbReference type="ARBA" id="ARBA00023015"/>
    </source>
</evidence>
<evidence type="ECO:0000313" key="6">
    <source>
        <dbReference type="EMBL" id="KAL2823544.1"/>
    </source>
</evidence>
<comment type="caution">
    <text evidence="6">The sequence shown here is derived from an EMBL/GenBank/DDBJ whole genome shotgun (WGS) entry which is preliminary data.</text>
</comment>
<keyword evidence="1" id="KW-0805">Transcription regulation</keyword>
<dbReference type="PANTHER" id="PTHR47784">
    <property type="entry name" value="STEROL UPTAKE CONTROL PROTEIN 2"/>
    <property type="match status" value="1"/>
</dbReference>
<reference evidence="6 7" key="1">
    <citation type="submission" date="2024-07" db="EMBL/GenBank/DDBJ databases">
        <title>Section-level genome sequencing and comparative genomics of Aspergillus sections Usti and Cavernicolus.</title>
        <authorList>
            <consortium name="Lawrence Berkeley National Laboratory"/>
            <person name="Nybo J.L."/>
            <person name="Vesth T.C."/>
            <person name="Theobald S."/>
            <person name="Frisvad J.C."/>
            <person name="Larsen T.O."/>
            <person name="Kjaerboelling I."/>
            <person name="Rothschild-Mancinelli K."/>
            <person name="Lyhne E.K."/>
            <person name="Kogle M.E."/>
            <person name="Barry K."/>
            <person name="Clum A."/>
            <person name="Na H."/>
            <person name="Ledsgaard L."/>
            <person name="Lin J."/>
            <person name="Lipzen A."/>
            <person name="Kuo A."/>
            <person name="Riley R."/>
            <person name="Mondo S."/>
            <person name="LaButti K."/>
            <person name="Haridas S."/>
            <person name="Pangalinan J."/>
            <person name="Salamov A.A."/>
            <person name="Simmons B.A."/>
            <person name="Magnuson J.K."/>
            <person name="Chen J."/>
            <person name="Drula E."/>
            <person name="Henrissat B."/>
            <person name="Wiebenga A."/>
            <person name="Lubbers R.J."/>
            <person name="Gomes A.C."/>
            <person name="Makela M.R."/>
            <person name="Stajich J."/>
            <person name="Grigoriev I.V."/>
            <person name="Mortensen U.H."/>
            <person name="De vries R.P."/>
            <person name="Baker S.E."/>
            <person name="Andersen M.R."/>
        </authorList>
    </citation>
    <scope>NUCLEOTIDE SEQUENCE [LARGE SCALE GENOMIC DNA]</scope>
    <source>
        <strain evidence="6 7">CBS 600.67</strain>
    </source>
</reference>
<feature type="domain" description="Zn(2)-C6 fungal-type" evidence="5">
    <location>
        <begin position="17"/>
        <end position="47"/>
    </location>
</feature>
<dbReference type="EMBL" id="JBFXLS010000051">
    <property type="protein sequence ID" value="KAL2823544.1"/>
    <property type="molecule type" value="Genomic_DNA"/>
</dbReference>
<dbReference type="InterPro" id="IPR001138">
    <property type="entry name" value="Zn2Cys6_DnaBD"/>
</dbReference>
<dbReference type="PROSITE" id="PS00463">
    <property type="entry name" value="ZN2_CY6_FUNGAL_1"/>
    <property type="match status" value="1"/>
</dbReference>
<organism evidence="6 7">
    <name type="scientific">Aspergillus cavernicola</name>
    <dbReference type="NCBI Taxonomy" id="176166"/>
    <lineage>
        <taxon>Eukaryota</taxon>
        <taxon>Fungi</taxon>
        <taxon>Dikarya</taxon>
        <taxon>Ascomycota</taxon>
        <taxon>Pezizomycotina</taxon>
        <taxon>Eurotiomycetes</taxon>
        <taxon>Eurotiomycetidae</taxon>
        <taxon>Eurotiales</taxon>
        <taxon>Aspergillaceae</taxon>
        <taxon>Aspergillus</taxon>
        <taxon>Aspergillus subgen. Nidulantes</taxon>
    </lineage>
</organism>
<keyword evidence="7" id="KW-1185">Reference proteome</keyword>
<dbReference type="PANTHER" id="PTHR47784:SF5">
    <property type="entry name" value="STEROL UPTAKE CONTROL PROTEIN 2"/>
    <property type="match status" value="1"/>
</dbReference>
<keyword evidence="3" id="KW-0804">Transcription</keyword>
<dbReference type="InterPro" id="IPR036864">
    <property type="entry name" value="Zn2-C6_fun-type_DNA-bd_sf"/>
</dbReference>
<keyword evidence="4" id="KW-0539">Nucleus</keyword>
<evidence type="ECO:0000256" key="4">
    <source>
        <dbReference type="ARBA" id="ARBA00023242"/>
    </source>
</evidence>
<dbReference type="PROSITE" id="PS50048">
    <property type="entry name" value="ZN2_CY6_FUNGAL_2"/>
    <property type="match status" value="1"/>
</dbReference>
<dbReference type="Gene3D" id="4.10.240.10">
    <property type="entry name" value="Zn(2)-C6 fungal-type DNA-binding domain"/>
    <property type="match status" value="1"/>
</dbReference>
<name>A0ABR4I8I0_9EURO</name>